<dbReference type="UniPathway" id="UPA00087">
    <property type="reaction ID" value="UER00172"/>
</dbReference>
<keyword evidence="3 12" id="KW-0479">Metal-binding</keyword>
<dbReference type="SUPFAM" id="SSF53271">
    <property type="entry name" value="PRTase-like"/>
    <property type="match status" value="1"/>
</dbReference>
<dbReference type="InterPro" id="IPR005946">
    <property type="entry name" value="Rib-P_diPkinase"/>
</dbReference>
<dbReference type="PROSITE" id="PS00114">
    <property type="entry name" value="PRPP_SYNTHASE"/>
    <property type="match status" value="1"/>
</dbReference>
<dbReference type="CDD" id="cd06223">
    <property type="entry name" value="PRTases_typeI"/>
    <property type="match status" value="1"/>
</dbReference>
<evidence type="ECO:0000256" key="8">
    <source>
        <dbReference type="ARBA" id="ARBA00022842"/>
    </source>
</evidence>
<dbReference type="HOGENOM" id="CLU_033546_4_0_5"/>
<feature type="binding site" evidence="12">
    <location>
        <position position="213"/>
    </location>
    <ligand>
        <name>D-ribose 5-phosphate</name>
        <dbReference type="ChEBI" id="CHEBI:78346"/>
    </ligand>
</feature>
<evidence type="ECO:0000256" key="3">
    <source>
        <dbReference type="ARBA" id="ARBA00022723"/>
    </source>
</evidence>
<evidence type="ECO:0000313" key="15">
    <source>
        <dbReference type="Proteomes" id="UP000001095"/>
    </source>
</evidence>
<accession>K8P5Y6</accession>
<keyword evidence="7 12" id="KW-0067">ATP-binding</keyword>
<dbReference type="Pfam" id="PF13793">
    <property type="entry name" value="Pribosyltran_N"/>
    <property type="match status" value="1"/>
</dbReference>
<dbReference type="GO" id="GO:0005737">
    <property type="term" value="C:cytoplasm"/>
    <property type="evidence" value="ECO:0007669"/>
    <property type="project" value="UniProtKB-SubCell"/>
</dbReference>
<dbReference type="GO" id="GO:0009156">
    <property type="term" value="P:ribonucleoside monophosphate biosynthetic process"/>
    <property type="evidence" value="ECO:0007669"/>
    <property type="project" value="InterPro"/>
</dbReference>
<comment type="similarity">
    <text evidence="11 12">Belongs to the ribose-phosphate pyrophosphokinase family. Class I subfamily.</text>
</comment>
<feature type="binding site" evidence="12">
    <location>
        <position position="237"/>
    </location>
    <ligand>
        <name>D-ribose 5-phosphate</name>
        <dbReference type="ChEBI" id="CHEBI:78346"/>
    </ligand>
</feature>
<evidence type="ECO:0000259" key="13">
    <source>
        <dbReference type="Pfam" id="PF13793"/>
    </source>
</evidence>
<evidence type="ECO:0000256" key="9">
    <source>
        <dbReference type="ARBA" id="ARBA00049535"/>
    </source>
</evidence>
<evidence type="ECO:0000256" key="2">
    <source>
        <dbReference type="ARBA" id="ARBA00022679"/>
    </source>
</evidence>
<dbReference type="InterPro" id="IPR000836">
    <property type="entry name" value="PRTase_dom"/>
</dbReference>
<comment type="catalytic activity">
    <reaction evidence="9 12">
        <text>D-ribose 5-phosphate + ATP = 5-phospho-alpha-D-ribose 1-diphosphate + AMP + H(+)</text>
        <dbReference type="Rhea" id="RHEA:15609"/>
        <dbReference type="ChEBI" id="CHEBI:15378"/>
        <dbReference type="ChEBI" id="CHEBI:30616"/>
        <dbReference type="ChEBI" id="CHEBI:58017"/>
        <dbReference type="ChEBI" id="CHEBI:78346"/>
        <dbReference type="ChEBI" id="CHEBI:456215"/>
        <dbReference type="EC" id="2.7.6.1"/>
    </reaction>
</comment>
<gene>
    <name evidence="12" type="primary">prs</name>
    <name evidence="14" type="ORF">HMPREF9696_02347</name>
</gene>
<feature type="active site" evidence="12">
    <location>
        <position position="211"/>
    </location>
</feature>
<dbReference type="EC" id="2.7.6.1" evidence="12"/>
<evidence type="ECO:0000256" key="6">
    <source>
        <dbReference type="ARBA" id="ARBA00022777"/>
    </source>
</evidence>
<sequence>MLKSVSPTSKGEAAISAKNGSIKLVAGNSNPELAAQIAAWLKLPLTKASVRRFADNEVFVEILENVRGSDVYVIQSTSFPANDHLMELLIITDALRRASARRITAVIPYFGYARQDRKVGSRAPISAKLVANLITHAGADRVMTLDLHAAQIQGFFDIPTDNLFAAPVMARDIKEKFNLSEVMVVSPDVGGVIRARGLAKRINAPLAIIDKRRERAGESEVMNVIGDVAGYTCVLIDDIVDSGGTLVNAADALLANGAKDVYAYITHGVLSGGAVARVTGSKLKELVITDSIQPTEAVRKAPNIRLLPISSLIGEAIGRTASEESVSSLFD</sequence>
<keyword evidence="4 12" id="KW-0545">Nucleotide biosynthesis</keyword>
<feature type="binding site" evidence="12">
    <location>
        <position position="148"/>
    </location>
    <ligand>
        <name>Mg(2+)</name>
        <dbReference type="ChEBI" id="CHEBI:18420"/>
    </ligand>
</feature>
<dbReference type="Pfam" id="PF14572">
    <property type="entry name" value="Pribosyl_synth"/>
    <property type="match status" value="1"/>
</dbReference>
<keyword evidence="2 12" id="KW-0808">Transferase</keyword>
<dbReference type="GO" id="GO:0000287">
    <property type="term" value="F:magnesium ion binding"/>
    <property type="evidence" value="ECO:0007669"/>
    <property type="project" value="UniProtKB-UniRule"/>
</dbReference>
<dbReference type="PANTHER" id="PTHR10210:SF41">
    <property type="entry name" value="RIBOSE-PHOSPHATE PYROPHOSPHOKINASE 1, CHLOROPLASTIC"/>
    <property type="match status" value="1"/>
</dbReference>
<dbReference type="GO" id="GO:0006164">
    <property type="term" value="P:purine nucleotide biosynthetic process"/>
    <property type="evidence" value="ECO:0007669"/>
    <property type="project" value="TreeGrafter"/>
</dbReference>
<comment type="cofactor">
    <cofactor evidence="12">
        <name>Mg(2+)</name>
        <dbReference type="ChEBI" id="CHEBI:18420"/>
    </cofactor>
    <text evidence="12">Binds 2 Mg(2+) ions per subunit.</text>
</comment>
<dbReference type="SMART" id="SM01400">
    <property type="entry name" value="Pribosyltran_N"/>
    <property type="match status" value="1"/>
</dbReference>
<dbReference type="AlphaFoldDB" id="K8P5Y6"/>
<feature type="binding site" evidence="12">
    <location>
        <position position="188"/>
    </location>
    <ligand>
        <name>Mg(2+)</name>
        <dbReference type="ChEBI" id="CHEBI:18420"/>
    </ligand>
</feature>
<dbReference type="InterPro" id="IPR029057">
    <property type="entry name" value="PRTase-like"/>
</dbReference>
<comment type="subcellular location">
    <subcellularLocation>
        <location evidence="12">Cytoplasm</location>
    </subcellularLocation>
</comment>
<comment type="pathway">
    <text evidence="1 12">Metabolic intermediate biosynthesis; 5-phospho-alpha-D-ribose 1-diphosphate biosynthesis; 5-phospho-alpha-D-ribose 1-diphosphate from D-ribose 5-phosphate (route I): step 1/1.</text>
</comment>
<dbReference type="GO" id="GO:0002189">
    <property type="term" value="C:ribose phosphate diphosphokinase complex"/>
    <property type="evidence" value="ECO:0007669"/>
    <property type="project" value="TreeGrafter"/>
</dbReference>
<feature type="binding site" evidence="12">
    <location>
        <begin position="241"/>
        <end position="245"/>
    </location>
    <ligand>
        <name>D-ribose 5-phosphate</name>
        <dbReference type="ChEBI" id="CHEBI:78346"/>
    </ligand>
</feature>
<dbReference type="InterPro" id="IPR029099">
    <property type="entry name" value="Pribosyltran_N"/>
</dbReference>
<dbReference type="OrthoDB" id="9777067at2"/>
<dbReference type="FunFam" id="3.40.50.2020:FF:000001">
    <property type="entry name" value="Ribose-phosphate pyrophosphokinase"/>
    <property type="match status" value="1"/>
</dbReference>
<keyword evidence="6 12" id="KW-0418">Kinase</keyword>
<dbReference type="GO" id="GO:0006015">
    <property type="term" value="P:5-phosphoribose 1-diphosphate biosynthetic process"/>
    <property type="evidence" value="ECO:0007669"/>
    <property type="project" value="UniProtKB-UniRule"/>
</dbReference>
<dbReference type="PANTHER" id="PTHR10210">
    <property type="entry name" value="RIBOSE-PHOSPHATE DIPHOSPHOKINASE FAMILY MEMBER"/>
    <property type="match status" value="1"/>
</dbReference>
<organism evidence="14 15">
    <name type="scientific">Afipia clevelandensis ATCC 49720</name>
    <dbReference type="NCBI Taxonomy" id="883079"/>
    <lineage>
        <taxon>Bacteria</taxon>
        <taxon>Pseudomonadati</taxon>
        <taxon>Pseudomonadota</taxon>
        <taxon>Alphaproteobacteria</taxon>
        <taxon>Hyphomicrobiales</taxon>
        <taxon>Nitrobacteraceae</taxon>
        <taxon>Afipia</taxon>
    </lineage>
</organism>
<comment type="caution">
    <text evidence="14">The sequence shown here is derived from an EMBL/GenBank/DDBJ whole genome shotgun (WGS) entry which is preliminary data.</text>
</comment>
<evidence type="ECO:0000256" key="7">
    <source>
        <dbReference type="ARBA" id="ARBA00022840"/>
    </source>
</evidence>
<keyword evidence="5 12" id="KW-0547">Nucleotide-binding</keyword>
<evidence type="ECO:0000256" key="11">
    <source>
        <dbReference type="ARBA" id="ARBA00061444"/>
    </source>
</evidence>
<feature type="binding site" evidence="12">
    <location>
        <begin position="114"/>
        <end position="115"/>
    </location>
    <ligand>
        <name>ATP</name>
        <dbReference type="ChEBI" id="CHEBI:30616"/>
    </ligand>
</feature>
<dbReference type="InterPro" id="IPR000842">
    <property type="entry name" value="PRib_PP_synth_CS"/>
</dbReference>
<dbReference type="NCBIfam" id="TIGR01251">
    <property type="entry name" value="ribP_PPkin"/>
    <property type="match status" value="1"/>
</dbReference>
<dbReference type="Proteomes" id="UP000001095">
    <property type="component" value="Unassembled WGS sequence"/>
</dbReference>
<comment type="subunit">
    <text evidence="12">Homohexamer.</text>
</comment>
<feature type="domain" description="Ribose-phosphate pyrophosphokinase N-terminal" evidence="13">
    <location>
        <begin position="22"/>
        <end position="138"/>
    </location>
</feature>
<dbReference type="InterPro" id="IPR037515">
    <property type="entry name" value="Rib-P_diPkinase_bac"/>
</dbReference>
<feature type="binding site" evidence="12">
    <location>
        <begin position="55"/>
        <end position="57"/>
    </location>
    <ligand>
        <name>ATP</name>
        <dbReference type="ChEBI" id="CHEBI:30616"/>
    </ligand>
</feature>
<evidence type="ECO:0000256" key="1">
    <source>
        <dbReference type="ARBA" id="ARBA00004996"/>
    </source>
</evidence>
<comment type="function">
    <text evidence="10 12">Involved in the biosynthesis of the central metabolite phospho-alpha-D-ribosyl-1-pyrophosphate (PRPP) via the transfer of pyrophosphoryl group from ATP to 1-hydroxyl of ribose-5-phosphate (Rib-5-P).</text>
</comment>
<keyword evidence="15" id="KW-1185">Reference proteome</keyword>
<dbReference type="GO" id="GO:0016301">
    <property type="term" value="F:kinase activity"/>
    <property type="evidence" value="ECO:0007669"/>
    <property type="project" value="UniProtKB-KW"/>
</dbReference>
<dbReference type="GO" id="GO:0004749">
    <property type="term" value="F:ribose phosphate diphosphokinase activity"/>
    <property type="evidence" value="ECO:0007669"/>
    <property type="project" value="UniProtKB-UniRule"/>
</dbReference>
<keyword evidence="8 12" id="KW-0460">Magnesium</keyword>
<proteinExistence type="inferred from homology"/>
<evidence type="ECO:0000256" key="5">
    <source>
        <dbReference type="ARBA" id="ARBA00022741"/>
    </source>
</evidence>
<dbReference type="Gene3D" id="3.40.50.2020">
    <property type="match status" value="2"/>
</dbReference>
<dbReference type="HAMAP" id="MF_00583_B">
    <property type="entry name" value="RibP_PPkinase_B"/>
    <property type="match status" value="1"/>
</dbReference>
<evidence type="ECO:0000313" key="14">
    <source>
        <dbReference type="EMBL" id="EKS35075.1"/>
    </source>
</evidence>
<dbReference type="PATRIC" id="fig|883079.3.peg.2387"/>
<dbReference type="EMBL" id="AGWY01000011">
    <property type="protein sequence ID" value="EKS35075.1"/>
    <property type="molecule type" value="Genomic_DNA"/>
</dbReference>
<keyword evidence="12" id="KW-0963">Cytoplasm</keyword>
<evidence type="ECO:0000256" key="10">
    <source>
        <dbReference type="ARBA" id="ARBA00054914"/>
    </source>
</evidence>
<dbReference type="GO" id="GO:0005524">
    <property type="term" value="F:ATP binding"/>
    <property type="evidence" value="ECO:0007669"/>
    <property type="project" value="UniProtKB-KW"/>
</dbReference>
<dbReference type="NCBIfam" id="NF002320">
    <property type="entry name" value="PRK01259.1"/>
    <property type="match status" value="1"/>
</dbReference>
<name>K8P5Y6_9BRAD</name>
<evidence type="ECO:0000256" key="12">
    <source>
        <dbReference type="HAMAP-Rule" id="MF_00583"/>
    </source>
</evidence>
<evidence type="ECO:0000256" key="4">
    <source>
        <dbReference type="ARBA" id="ARBA00022727"/>
    </source>
</evidence>
<protein>
    <recommendedName>
        <fullName evidence="12">Ribose-phosphate pyrophosphokinase</fullName>
        <shortName evidence="12">RPPK</shortName>
        <ecNumber evidence="12">2.7.6.1</ecNumber>
    </recommendedName>
    <alternativeName>
        <fullName evidence="12">5-phospho-D-ribosyl alpha-1-diphosphate synthase</fullName>
    </alternativeName>
    <alternativeName>
        <fullName evidence="12">Phosphoribosyl diphosphate synthase</fullName>
    </alternativeName>
    <alternativeName>
        <fullName evidence="12">Phosphoribosyl pyrophosphate synthase</fullName>
        <shortName evidence="12">P-Rib-PP synthase</shortName>
        <shortName evidence="12">PRPP synthase</shortName>
        <shortName evidence="12">PRPPase</shortName>
    </alternativeName>
</protein>
<reference evidence="14 15" key="1">
    <citation type="submission" date="2012-04" db="EMBL/GenBank/DDBJ databases">
        <title>The Genome Sequence of Afipia clevelandensis ATCC 49720.</title>
        <authorList>
            <consortium name="The Broad Institute Genome Sequencing Platform"/>
            <person name="Earl A."/>
            <person name="Ward D."/>
            <person name="Feldgarden M."/>
            <person name="Gevers D."/>
            <person name="Huys G."/>
            <person name="Walker B."/>
            <person name="Young S.K."/>
            <person name="Zeng Q."/>
            <person name="Gargeya S."/>
            <person name="Fitzgerald M."/>
            <person name="Haas B."/>
            <person name="Abouelleil A."/>
            <person name="Alvarado L."/>
            <person name="Arachchi H.M."/>
            <person name="Berlin A."/>
            <person name="Chapman S.B."/>
            <person name="Goldberg J."/>
            <person name="Griggs A."/>
            <person name="Gujja S."/>
            <person name="Hansen M."/>
            <person name="Howarth C."/>
            <person name="Imamovic A."/>
            <person name="Larimer J."/>
            <person name="McCowen C."/>
            <person name="Montmayeur A."/>
            <person name="Murphy C."/>
            <person name="Neiman D."/>
            <person name="Pearson M."/>
            <person name="Priest M."/>
            <person name="Roberts A."/>
            <person name="Saif S."/>
            <person name="Shea T."/>
            <person name="Sisk P."/>
            <person name="Sykes S."/>
            <person name="Wortman J."/>
            <person name="Nusbaum C."/>
            <person name="Birren B."/>
        </authorList>
    </citation>
    <scope>NUCLEOTIDE SEQUENCE [LARGE SCALE GENOMIC DNA]</scope>
    <source>
        <strain evidence="14 15">ATCC 49720</strain>
    </source>
</reference>